<gene>
    <name evidence="5" type="ORF">CPLU01_03550</name>
</gene>
<dbReference type="EMBL" id="WIGO01000030">
    <property type="protein sequence ID" value="KAF6836756.1"/>
    <property type="molecule type" value="Genomic_DNA"/>
</dbReference>
<keyword evidence="2" id="KW-0539">Nucleus</keyword>
<protein>
    <recommendedName>
        <fullName evidence="4">Zn(2)-C6 fungal-type domain-containing protein</fullName>
    </recommendedName>
</protein>
<evidence type="ECO:0000313" key="6">
    <source>
        <dbReference type="Proteomes" id="UP000654918"/>
    </source>
</evidence>
<evidence type="ECO:0000256" key="1">
    <source>
        <dbReference type="ARBA" id="ARBA00004123"/>
    </source>
</evidence>
<dbReference type="CDD" id="cd00067">
    <property type="entry name" value="GAL4"/>
    <property type="match status" value="1"/>
</dbReference>
<dbReference type="InterPro" id="IPR001138">
    <property type="entry name" value="Zn2Cys6_DnaBD"/>
</dbReference>
<comment type="caution">
    <text evidence="5">The sequence shown here is derived from an EMBL/GenBank/DDBJ whole genome shotgun (WGS) entry which is preliminary data.</text>
</comment>
<feature type="domain" description="Zn(2)-C6 fungal-type" evidence="4">
    <location>
        <begin position="17"/>
        <end position="47"/>
    </location>
</feature>
<keyword evidence="6" id="KW-1185">Reference proteome</keyword>
<dbReference type="Proteomes" id="UP000654918">
    <property type="component" value="Unassembled WGS sequence"/>
</dbReference>
<name>A0A8H6KTP5_9PEZI</name>
<proteinExistence type="predicted"/>
<sequence length="463" mass="50975">MPTTIIKRGGYTRQRRGCLTCRQRKKRCDQGFPICGHCSRLNFVCKREEPRDMKAAPSTAMGIPGGTRVPDSSPCPSPEKEIVRIAQLCRPLDSPFSSMCDKMGPADIVAKNNCFLSALRSKEFEEVALQHRGIALAQLKASMAVSELSPEMCLAVTMVLCSMESISDPTDAWYYHLAGAAATLLGNDAPLFSSKGTQVVGLPSSEGKWLLRNFAYHDVLMSVSLDCRPFLVGDYWVSDDNSVADPYFGFASRILFLISETSVLNADFAGVSQSSASQDMVIKDVAARPDSDGQGGGISDSRFSERARAIESDTLQWTCPSASDSPLGQLGETYRHAALIHLYRTILRHVPDYSEVLKSKIQTSVLAICDLTSRMPEGCLAECTLVFPLFMAGGEAHETCQTEKIRGKLDVISKWRRFRNIEACLSVLEEVWRLRALGSRSGGHGRVDWLDVVKRRGWKLALS</sequence>
<dbReference type="SUPFAM" id="SSF57701">
    <property type="entry name" value="Zn2/Cys6 DNA-binding domain"/>
    <property type="match status" value="1"/>
</dbReference>
<feature type="region of interest" description="Disordered" evidence="3">
    <location>
        <begin position="56"/>
        <end position="76"/>
    </location>
</feature>
<dbReference type="Pfam" id="PF00172">
    <property type="entry name" value="Zn_clus"/>
    <property type="match status" value="1"/>
</dbReference>
<dbReference type="InterPro" id="IPR021858">
    <property type="entry name" value="Fun_TF"/>
</dbReference>
<dbReference type="PANTHER" id="PTHR37534:SF46">
    <property type="entry name" value="ZN(II)2CYS6 TRANSCRIPTION FACTOR (EUROFUNG)"/>
    <property type="match status" value="1"/>
</dbReference>
<comment type="subcellular location">
    <subcellularLocation>
        <location evidence="1">Nucleus</location>
    </subcellularLocation>
</comment>
<reference evidence="5" key="1">
    <citation type="journal article" date="2020" name="Phytopathology">
        <title>Genome Sequence Resources of Colletotrichum truncatum, C. plurivorum, C. musicola, and C. sojae: Four Species Pathogenic to Soybean (Glycine max).</title>
        <authorList>
            <person name="Rogerio F."/>
            <person name="Boufleur T.R."/>
            <person name="Ciampi-Guillardi M."/>
            <person name="Sukno S.A."/>
            <person name="Thon M.R."/>
            <person name="Massola Junior N.S."/>
            <person name="Baroncelli R."/>
        </authorList>
    </citation>
    <scope>NUCLEOTIDE SEQUENCE</scope>
    <source>
        <strain evidence="5">LFN00145</strain>
    </source>
</reference>
<dbReference type="SMART" id="SM00066">
    <property type="entry name" value="GAL4"/>
    <property type="match status" value="1"/>
</dbReference>
<dbReference type="GO" id="GO:0008270">
    <property type="term" value="F:zinc ion binding"/>
    <property type="evidence" value="ECO:0007669"/>
    <property type="project" value="InterPro"/>
</dbReference>
<dbReference type="Gene3D" id="4.10.240.10">
    <property type="entry name" value="Zn(2)-C6 fungal-type DNA-binding domain"/>
    <property type="match status" value="1"/>
</dbReference>
<dbReference type="PANTHER" id="PTHR37534">
    <property type="entry name" value="TRANSCRIPTIONAL ACTIVATOR PROTEIN UGA3"/>
    <property type="match status" value="1"/>
</dbReference>
<evidence type="ECO:0000256" key="2">
    <source>
        <dbReference type="ARBA" id="ARBA00023242"/>
    </source>
</evidence>
<accession>A0A8H6KTP5</accession>
<dbReference type="PROSITE" id="PS50048">
    <property type="entry name" value="ZN2_CY6_FUNGAL_2"/>
    <property type="match status" value="1"/>
</dbReference>
<evidence type="ECO:0000256" key="3">
    <source>
        <dbReference type="SAM" id="MobiDB-lite"/>
    </source>
</evidence>
<dbReference type="GO" id="GO:0005634">
    <property type="term" value="C:nucleus"/>
    <property type="evidence" value="ECO:0007669"/>
    <property type="project" value="UniProtKB-SubCell"/>
</dbReference>
<dbReference type="InterPro" id="IPR036864">
    <property type="entry name" value="Zn2-C6_fun-type_DNA-bd_sf"/>
</dbReference>
<dbReference type="AlphaFoldDB" id="A0A8H6KTP5"/>
<dbReference type="Pfam" id="PF11951">
    <property type="entry name" value="Fungal_trans_2"/>
    <property type="match status" value="1"/>
</dbReference>
<evidence type="ECO:0000259" key="4">
    <source>
        <dbReference type="PROSITE" id="PS50048"/>
    </source>
</evidence>
<evidence type="ECO:0000313" key="5">
    <source>
        <dbReference type="EMBL" id="KAF6836756.1"/>
    </source>
</evidence>
<organism evidence="5 6">
    <name type="scientific">Colletotrichum plurivorum</name>
    <dbReference type="NCBI Taxonomy" id="2175906"/>
    <lineage>
        <taxon>Eukaryota</taxon>
        <taxon>Fungi</taxon>
        <taxon>Dikarya</taxon>
        <taxon>Ascomycota</taxon>
        <taxon>Pezizomycotina</taxon>
        <taxon>Sordariomycetes</taxon>
        <taxon>Hypocreomycetidae</taxon>
        <taxon>Glomerellales</taxon>
        <taxon>Glomerellaceae</taxon>
        <taxon>Colletotrichum</taxon>
        <taxon>Colletotrichum orchidearum species complex</taxon>
    </lineage>
</organism>
<dbReference type="GO" id="GO:0000981">
    <property type="term" value="F:DNA-binding transcription factor activity, RNA polymerase II-specific"/>
    <property type="evidence" value="ECO:0007669"/>
    <property type="project" value="InterPro"/>
</dbReference>
<dbReference type="PROSITE" id="PS00463">
    <property type="entry name" value="ZN2_CY6_FUNGAL_1"/>
    <property type="match status" value="1"/>
</dbReference>